<feature type="signal peptide" evidence="2">
    <location>
        <begin position="1"/>
        <end position="23"/>
    </location>
</feature>
<evidence type="ECO:0000313" key="4">
    <source>
        <dbReference type="Proteomes" id="UP000733611"/>
    </source>
</evidence>
<gene>
    <name evidence="3" type="ORF">H9847_06715</name>
</gene>
<comment type="caution">
    <text evidence="3">The sequence shown here is derived from an EMBL/GenBank/DDBJ whole genome shotgun (WGS) entry which is preliminary data.</text>
</comment>
<feature type="chain" id="PRO_5036945783" evidence="2">
    <location>
        <begin position="24"/>
        <end position="90"/>
    </location>
</feature>
<feature type="compositionally biased region" description="Polar residues" evidence="1">
    <location>
        <begin position="44"/>
        <end position="57"/>
    </location>
</feature>
<feature type="region of interest" description="Disordered" evidence="1">
    <location>
        <begin position="33"/>
        <end position="90"/>
    </location>
</feature>
<evidence type="ECO:0000313" key="3">
    <source>
        <dbReference type="EMBL" id="MBU3844542.1"/>
    </source>
</evidence>
<feature type="compositionally biased region" description="Polar residues" evidence="1">
    <location>
        <begin position="65"/>
        <end position="90"/>
    </location>
</feature>
<dbReference type="EMBL" id="JAHLFE010000134">
    <property type="protein sequence ID" value="MBU3844542.1"/>
    <property type="molecule type" value="Genomic_DNA"/>
</dbReference>
<dbReference type="AlphaFoldDB" id="A0A948WZG9"/>
<organism evidence="3 4">
    <name type="scientific">Candidatus Anaerobiospirillum pullicola</name>
    <dbReference type="NCBI Taxonomy" id="2838451"/>
    <lineage>
        <taxon>Bacteria</taxon>
        <taxon>Pseudomonadati</taxon>
        <taxon>Pseudomonadota</taxon>
        <taxon>Gammaproteobacteria</taxon>
        <taxon>Aeromonadales</taxon>
        <taxon>Succinivibrionaceae</taxon>
        <taxon>Anaerobiospirillum</taxon>
    </lineage>
</organism>
<keyword evidence="2" id="KW-0732">Signal</keyword>
<sequence>MYKVVTGFICTLTFLCAASFTIADSHILMLQQQEQEEEAAAHATITSNSVTDSSNESDGIEASDDSTGTVSNEEQTSTNTDSETEQIISA</sequence>
<evidence type="ECO:0000256" key="2">
    <source>
        <dbReference type="SAM" id="SignalP"/>
    </source>
</evidence>
<proteinExistence type="predicted"/>
<reference evidence="3" key="1">
    <citation type="journal article" date="2021" name="PeerJ">
        <title>Extensive microbial diversity within the chicken gut microbiome revealed by metagenomics and culture.</title>
        <authorList>
            <person name="Gilroy R."/>
            <person name="Ravi A."/>
            <person name="Getino M."/>
            <person name="Pursley I."/>
            <person name="Horton D.L."/>
            <person name="Alikhan N.F."/>
            <person name="Baker D."/>
            <person name="Gharbi K."/>
            <person name="Hall N."/>
            <person name="Watson M."/>
            <person name="Adriaenssens E.M."/>
            <person name="Foster-Nyarko E."/>
            <person name="Jarju S."/>
            <person name="Secka A."/>
            <person name="Antonio M."/>
            <person name="Oren A."/>
            <person name="Chaudhuri R.R."/>
            <person name="La Ragione R."/>
            <person name="Hildebrand F."/>
            <person name="Pallen M.J."/>
        </authorList>
    </citation>
    <scope>NUCLEOTIDE SEQUENCE</scope>
    <source>
        <strain evidence="3">378</strain>
    </source>
</reference>
<accession>A0A948WZG9</accession>
<evidence type="ECO:0000256" key="1">
    <source>
        <dbReference type="SAM" id="MobiDB-lite"/>
    </source>
</evidence>
<reference evidence="3" key="2">
    <citation type="submission" date="2021-04" db="EMBL/GenBank/DDBJ databases">
        <authorList>
            <person name="Gilroy R."/>
        </authorList>
    </citation>
    <scope>NUCLEOTIDE SEQUENCE</scope>
    <source>
        <strain evidence="3">378</strain>
    </source>
</reference>
<name>A0A948WZG9_9GAMM</name>
<dbReference type="Proteomes" id="UP000733611">
    <property type="component" value="Unassembled WGS sequence"/>
</dbReference>
<protein>
    <submittedName>
        <fullName evidence="3">Uncharacterized protein</fullName>
    </submittedName>
</protein>